<comment type="caution">
    <text evidence="1">The sequence shown here is derived from an EMBL/GenBank/DDBJ whole genome shotgun (WGS) entry which is preliminary data.</text>
</comment>
<sequence length="44" mass="5118">MSIGWFICASANILHFYCSITAEALSFCRKIPYYQTIRLNATLW</sequence>
<dbReference type="Proteomes" id="UP000004506">
    <property type="component" value="Unassembled WGS sequence"/>
</dbReference>
<evidence type="ECO:0000313" key="1">
    <source>
        <dbReference type="EMBL" id="EDU60459.1"/>
    </source>
</evidence>
<reference evidence="2" key="2">
    <citation type="submission" date="2008-04" db="EMBL/GenBank/DDBJ databases">
        <title>Draft genome sequence of Providencia stuartii(ATCC 25827).</title>
        <authorList>
            <person name="Sudarsanam P."/>
            <person name="Ley R."/>
            <person name="Guruge J."/>
            <person name="Turnbaugh P.J."/>
            <person name="Mahowald M."/>
            <person name="Liep D."/>
            <person name="Gordon J."/>
        </authorList>
    </citation>
    <scope>NUCLEOTIDE SEQUENCE [LARGE SCALE GENOMIC DNA]</scope>
    <source>
        <strain evidence="2">ATCC 25827</strain>
    </source>
</reference>
<accession>A0AA86Z1A9</accession>
<proteinExistence type="predicted"/>
<protein>
    <submittedName>
        <fullName evidence="1">Uncharacterized protein</fullName>
    </submittedName>
</protein>
<reference evidence="1 2" key="3">
    <citation type="submission" date="2008-05" db="EMBL/GenBank/DDBJ databases">
        <authorList>
            <person name="Fulton L."/>
            <person name="Clifton S."/>
            <person name="Fulton B."/>
            <person name="Xu J."/>
            <person name="Minx P."/>
            <person name="Pepin K.H."/>
            <person name="Johnson M."/>
            <person name="Thiruvilangam P."/>
            <person name="Bhonagiri V."/>
            <person name="Nash W.E."/>
            <person name="Mardis E.R."/>
            <person name="Wilson R.K."/>
        </authorList>
    </citation>
    <scope>NUCLEOTIDE SEQUENCE [LARGE SCALE GENOMIC DNA]</scope>
    <source>
        <strain evidence="1 2">ATCC 25827</strain>
    </source>
</reference>
<gene>
    <name evidence="1" type="ORF">PROSTU_03666</name>
</gene>
<dbReference type="AlphaFoldDB" id="A0AA86Z1A9"/>
<dbReference type="EMBL" id="ABJD02000101">
    <property type="protein sequence ID" value="EDU60459.1"/>
    <property type="molecule type" value="Genomic_DNA"/>
</dbReference>
<reference evidence="2" key="1">
    <citation type="submission" date="2008-04" db="EMBL/GenBank/DDBJ databases">
        <title>Draft genome sequence of Providencia stuartii (ATCC 25827).</title>
        <authorList>
            <person name="Sudarsanam P."/>
            <person name="Ley R."/>
            <person name="Guruge J."/>
            <person name="Turnbaugh P.J."/>
            <person name="Mahowald M."/>
            <person name="Liep D."/>
            <person name="Gordon J."/>
        </authorList>
    </citation>
    <scope>NUCLEOTIDE SEQUENCE [LARGE SCALE GENOMIC DNA]</scope>
    <source>
        <strain evidence="2">ATCC 25827</strain>
    </source>
</reference>
<name>A0AA86Z1A9_PROST</name>
<organism evidence="1 2">
    <name type="scientific">Providencia stuartii ATCC 25827</name>
    <dbReference type="NCBI Taxonomy" id="471874"/>
    <lineage>
        <taxon>Bacteria</taxon>
        <taxon>Pseudomonadati</taxon>
        <taxon>Pseudomonadota</taxon>
        <taxon>Gammaproteobacteria</taxon>
        <taxon>Enterobacterales</taxon>
        <taxon>Morganellaceae</taxon>
        <taxon>Providencia</taxon>
    </lineage>
</organism>
<evidence type="ECO:0000313" key="2">
    <source>
        <dbReference type="Proteomes" id="UP000004506"/>
    </source>
</evidence>